<protein>
    <submittedName>
        <fullName evidence="3">Addiction module HigA family antidote</fullName>
    </submittedName>
</protein>
<dbReference type="RefSeq" id="WP_307276266.1">
    <property type="nucleotide sequence ID" value="NZ_JAUSVX010000008.1"/>
</dbReference>
<proteinExistence type="predicted"/>
<dbReference type="InterPro" id="IPR013430">
    <property type="entry name" value="Toxin_antidote_HigA"/>
</dbReference>
<dbReference type="SUPFAM" id="SSF47413">
    <property type="entry name" value="lambda repressor-like DNA-binding domains"/>
    <property type="match status" value="1"/>
</dbReference>
<gene>
    <name evidence="3" type="ORF">QO011_004358</name>
</gene>
<dbReference type="NCBIfam" id="TIGR02607">
    <property type="entry name" value="antidote_HigA"/>
    <property type="match status" value="1"/>
</dbReference>
<evidence type="ECO:0000313" key="4">
    <source>
        <dbReference type="Proteomes" id="UP001242480"/>
    </source>
</evidence>
<dbReference type="EMBL" id="JAUSVX010000008">
    <property type="protein sequence ID" value="MDQ0471335.1"/>
    <property type="molecule type" value="Genomic_DNA"/>
</dbReference>
<sequence>MVRLNRNIHPGEILREEFLVPFDLSPYALARAINVPRTRIERIVREETGVTVDTALRLSKFFGTTARFWMNLQASYDLQKAEQESSADIEAIKPLTIAA</sequence>
<comment type="caution">
    <text evidence="3">The sequence shown here is derived from an EMBL/GenBank/DDBJ whole genome shotgun (WGS) entry which is preliminary data.</text>
</comment>
<evidence type="ECO:0000256" key="1">
    <source>
        <dbReference type="ARBA" id="ARBA00023125"/>
    </source>
</evidence>
<dbReference type="Gene3D" id="1.10.260.40">
    <property type="entry name" value="lambda repressor-like DNA-binding domains"/>
    <property type="match status" value="1"/>
</dbReference>
<dbReference type="InterPro" id="IPR001387">
    <property type="entry name" value="Cro/C1-type_HTH"/>
</dbReference>
<dbReference type="Proteomes" id="UP001242480">
    <property type="component" value="Unassembled WGS sequence"/>
</dbReference>
<evidence type="ECO:0000313" key="3">
    <source>
        <dbReference type="EMBL" id="MDQ0471335.1"/>
    </source>
</evidence>
<accession>A0ABU0JAN5</accession>
<dbReference type="PANTHER" id="PTHR36924:SF1">
    <property type="entry name" value="ANTITOXIN HIGA-1"/>
    <property type="match status" value="1"/>
</dbReference>
<feature type="domain" description="HTH cro/C1-type" evidence="2">
    <location>
        <begin position="24"/>
        <end position="69"/>
    </location>
</feature>
<dbReference type="PANTHER" id="PTHR36924">
    <property type="entry name" value="ANTITOXIN HIGA-1"/>
    <property type="match status" value="1"/>
</dbReference>
<dbReference type="SMART" id="SM00530">
    <property type="entry name" value="HTH_XRE"/>
    <property type="match status" value="1"/>
</dbReference>
<name>A0ABU0JAN5_9HYPH</name>
<organism evidence="3 4">
    <name type="scientific">Labrys wisconsinensis</name>
    <dbReference type="NCBI Taxonomy" id="425677"/>
    <lineage>
        <taxon>Bacteria</taxon>
        <taxon>Pseudomonadati</taxon>
        <taxon>Pseudomonadota</taxon>
        <taxon>Alphaproteobacteria</taxon>
        <taxon>Hyphomicrobiales</taxon>
        <taxon>Xanthobacteraceae</taxon>
        <taxon>Labrys</taxon>
    </lineage>
</organism>
<dbReference type="PROSITE" id="PS50943">
    <property type="entry name" value="HTH_CROC1"/>
    <property type="match status" value="1"/>
</dbReference>
<dbReference type="InterPro" id="IPR010982">
    <property type="entry name" value="Lambda_DNA-bd_dom_sf"/>
</dbReference>
<reference evidence="3 4" key="1">
    <citation type="submission" date="2023-07" db="EMBL/GenBank/DDBJ databases">
        <title>Genomic Encyclopedia of Type Strains, Phase IV (KMG-IV): sequencing the most valuable type-strain genomes for metagenomic binning, comparative biology and taxonomic classification.</title>
        <authorList>
            <person name="Goeker M."/>
        </authorList>
    </citation>
    <scope>NUCLEOTIDE SEQUENCE [LARGE SCALE GENOMIC DNA]</scope>
    <source>
        <strain evidence="3 4">DSM 19619</strain>
    </source>
</reference>
<evidence type="ECO:0000259" key="2">
    <source>
        <dbReference type="PROSITE" id="PS50943"/>
    </source>
</evidence>
<keyword evidence="4" id="KW-1185">Reference proteome</keyword>
<keyword evidence="1" id="KW-0238">DNA-binding</keyword>
<dbReference type="Pfam" id="PF01381">
    <property type="entry name" value="HTH_3"/>
    <property type="match status" value="1"/>
</dbReference>